<reference evidence="1 2" key="1">
    <citation type="submission" date="2014-08" db="EMBL/GenBank/DDBJ databases">
        <title>Complete genome of a marine bacteria Jeotgalibacillus malaysiensis.</title>
        <authorList>
            <person name="Yaakop A.S."/>
            <person name="Chan K.-G."/>
            <person name="Goh K.M."/>
        </authorList>
    </citation>
    <scope>NUCLEOTIDE SEQUENCE [LARGE SCALE GENOMIC DNA]</scope>
    <source>
        <strain evidence="1 2">D5</strain>
        <plasmid evidence="2">Plasmid</plasmid>
    </source>
</reference>
<keyword evidence="2" id="KW-1185">Reference proteome</keyword>
<evidence type="ECO:0000313" key="2">
    <source>
        <dbReference type="Proteomes" id="UP000031449"/>
    </source>
</evidence>
<dbReference type="BioCyc" id="JESP1508404:G14D9-12995-MONOMER"/>
<protein>
    <submittedName>
        <fullName evidence="1">Uncharacterized protein</fullName>
    </submittedName>
</protein>
<dbReference type="AlphaFoldDB" id="A0A0B5AYF8"/>
<keyword evidence="1" id="KW-0614">Plasmid</keyword>
<name>A0A0B5AYF8_9BACL</name>
<accession>A0A0B5AYF8</accession>
<organism evidence="1 2">
    <name type="scientific">Jeotgalibacillus malaysiensis</name>
    <dbReference type="NCBI Taxonomy" id="1508404"/>
    <lineage>
        <taxon>Bacteria</taxon>
        <taxon>Bacillati</taxon>
        <taxon>Bacillota</taxon>
        <taxon>Bacilli</taxon>
        <taxon>Bacillales</taxon>
        <taxon>Caryophanaceae</taxon>
        <taxon>Jeotgalibacillus</taxon>
    </lineage>
</organism>
<proteinExistence type="predicted"/>
<dbReference type="HOGENOM" id="CLU_3344628_0_0_9"/>
<dbReference type="KEGG" id="jeo:JMA_37110"/>
<dbReference type="EMBL" id="CP009417">
    <property type="protein sequence ID" value="AJD93029.1"/>
    <property type="molecule type" value="Genomic_DNA"/>
</dbReference>
<dbReference type="Proteomes" id="UP000031449">
    <property type="component" value="Plasmid unnamed"/>
</dbReference>
<gene>
    <name evidence="1" type="ORF">JMA_37110</name>
</gene>
<geneLocation type="plasmid" evidence="2"/>
<evidence type="ECO:0000313" key="1">
    <source>
        <dbReference type="EMBL" id="AJD93029.1"/>
    </source>
</evidence>
<sequence length="37" mass="4541">MENNQEEIIETENTLREEEWKVIQGLYNDAFKELVER</sequence>